<accession>A0A7S3PSN3</accession>
<protein>
    <recommendedName>
        <fullName evidence="5">Ribosomal protein L13</fullName>
    </recommendedName>
</protein>
<evidence type="ECO:0000256" key="3">
    <source>
        <dbReference type="ARBA" id="ARBA00023274"/>
    </source>
</evidence>
<evidence type="ECO:0000313" key="4">
    <source>
        <dbReference type="EMBL" id="CAE0449049.1"/>
    </source>
</evidence>
<evidence type="ECO:0008006" key="5">
    <source>
        <dbReference type="Google" id="ProtNLM"/>
    </source>
</evidence>
<dbReference type="GO" id="GO:0017148">
    <property type="term" value="P:negative regulation of translation"/>
    <property type="evidence" value="ECO:0007669"/>
    <property type="project" value="TreeGrafter"/>
</dbReference>
<gene>
    <name evidence="4" type="ORF">ASTO00021_LOCUS19018</name>
</gene>
<dbReference type="InterPro" id="IPR005822">
    <property type="entry name" value="Ribosomal_uL13"/>
</dbReference>
<reference evidence="4" key="1">
    <citation type="submission" date="2021-01" db="EMBL/GenBank/DDBJ databases">
        <authorList>
            <person name="Corre E."/>
            <person name="Pelletier E."/>
            <person name="Niang G."/>
            <person name="Scheremetjew M."/>
            <person name="Finn R."/>
            <person name="Kale V."/>
            <person name="Holt S."/>
            <person name="Cochrane G."/>
            <person name="Meng A."/>
            <person name="Brown T."/>
            <person name="Cohen L."/>
        </authorList>
    </citation>
    <scope>NUCLEOTIDE SEQUENCE</scope>
    <source>
        <strain evidence="4">GSBS06</strain>
    </source>
</reference>
<keyword evidence="3" id="KW-0687">Ribonucleoprotein</keyword>
<name>A0A7S3PSN3_9STRA</name>
<dbReference type="HAMAP" id="MF_01366">
    <property type="entry name" value="Ribosomal_uL13"/>
    <property type="match status" value="1"/>
</dbReference>
<sequence length="199" mass="22638">MTFSNVVVIDCRGHLMGRMASVIAKELLSGQKVVAVRCELLEISGAMWRNRIKQAQFVKKRTATNPKRGPIHVHSPARMLWRVVRGMIPHKTQRGNEAMLRFKSFEGVPHPYDRVKKMVIPDALRTLRLRPGRKFTVLGDLAQKFGWKHADIIETLEEKRKTKSAAFYSKKKELLALKAQAAEAADLSKVNETLAQYGY</sequence>
<dbReference type="InterPro" id="IPR005755">
    <property type="entry name" value="Ribosomal_uL13_euk/arc"/>
</dbReference>
<keyword evidence="2" id="KW-0689">Ribosomal protein</keyword>
<dbReference type="SUPFAM" id="SSF52161">
    <property type="entry name" value="Ribosomal protein L13"/>
    <property type="match status" value="1"/>
</dbReference>
<dbReference type="Gene3D" id="3.90.1180.10">
    <property type="entry name" value="Ribosomal protein L13"/>
    <property type="match status" value="1"/>
</dbReference>
<comment type="similarity">
    <text evidence="1">Belongs to the universal ribosomal protein uL13 family.</text>
</comment>
<dbReference type="Pfam" id="PF00572">
    <property type="entry name" value="Ribosomal_L13"/>
    <property type="match status" value="1"/>
</dbReference>
<evidence type="ECO:0000256" key="1">
    <source>
        <dbReference type="ARBA" id="ARBA00006227"/>
    </source>
</evidence>
<dbReference type="InterPro" id="IPR036899">
    <property type="entry name" value="Ribosomal_uL13_sf"/>
</dbReference>
<evidence type="ECO:0000256" key="2">
    <source>
        <dbReference type="ARBA" id="ARBA00022980"/>
    </source>
</evidence>
<dbReference type="GO" id="GO:0003735">
    <property type="term" value="F:structural constituent of ribosome"/>
    <property type="evidence" value="ECO:0007669"/>
    <property type="project" value="InterPro"/>
</dbReference>
<dbReference type="GO" id="GO:0022625">
    <property type="term" value="C:cytosolic large ribosomal subunit"/>
    <property type="evidence" value="ECO:0007669"/>
    <property type="project" value="TreeGrafter"/>
</dbReference>
<dbReference type="EMBL" id="HBIN01026912">
    <property type="protein sequence ID" value="CAE0449049.1"/>
    <property type="molecule type" value="Transcribed_RNA"/>
</dbReference>
<dbReference type="GO" id="GO:0006412">
    <property type="term" value="P:translation"/>
    <property type="evidence" value="ECO:0007669"/>
    <property type="project" value="InterPro"/>
</dbReference>
<dbReference type="CDD" id="cd00392">
    <property type="entry name" value="Ribosomal_L13"/>
    <property type="match status" value="1"/>
</dbReference>
<dbReference type="Gene3D" id="6.10.250.3250">
    <property type="match status" value="1"/>
</dbReference>
<dbReference type="PANTHER" id="PTHR11545">
    <property type="entry name" value="RIBOSOMAL PROTEIN L13"/>
    <property type="match status" value="1"/>
</dbReference>
<dbReference type="NCBIfam" id="TIGR01077">
    <property type="entry name" value="L13_A_E"/>
    <property type="match status" value="1"/>
</dbReference>
<dbReference type="GO" id="GO:0003729">
    <property type="term" value="F:mRNA binding"/>
    <property type="evidence" value="ECO:0007669"/>
    <property type="project" value="TreeGrafter"/>
</dbReference>
<dbReference type="AlphaFoldDB" id="A0A7S3PSN3"/>
<organism evidence="4">
    <name type="scientific">Aplanochytrium stocchinoi</name>
    <dbReference type="NCBI Taxonomy" id="215587"/>
    <lineage>
        <taxon>Eukaryota</taxon>
        <taxon>Sar</taxon>
        <taxon>Stramenopiles</taxon>
        <taxon>Bigyra</taxon>
        <taxon>Labyrinthulomycetes</taxon>
        <taxon>Thraustochytrida</taxon>
        <taxon>Thraustochytriidae</taxon>
        <taxon>Aplanochytrium</taxon>
    </lineage>
</organism>
<dbReference type="FunFam" id="6.10.250.3250:FF:000001">
    <property type="entry name" value="60S ribosomal protein L13a"/>
    <property type="match status" value="1"/>
</dbReference>
<proteinExistence type="inferred from homology"/>
<dbReference type="FunFam" id="3.90.1180.10:FF:000009">
    <property type="entry name" value="60S ribosomal protein L13a"/>
    <property type="match status" value="1"/>
</dbReference>
<dbReference type="PANTHER" id="PTHR11545:SF3">
    <property type="entry name" value="LARGE RIBOSOMAL SUBUNIT PROTEIN UL13"/>
    <property type="match status" value="1"/>
</dbReference>